<keyword evidence="4 15" id="KW-0479">Metal-binding</keyword>
<accession>A0A377STS3</accession>
<evidence type="ECO:0000256" key="15">
    <source>
        <dbReference type="HAMAP-Rule" id="MF_00103"/>
    </source>
</evidence>
<dbReference type="NCBIfam" id="NF002211">
    <property type="entry name" value="PRK01103.1"/>
    <property type="match status" value="1"/>
</dbReference>
<keyword evidence="10 15" id="KW-0234">DNA repair</keyword>
<evidence type="ECO:0000313" key="20">
    <source>
        <dbReference type="Proteomes" id="UP000255108"/>
    </source>
</evidence>
<feature type="active site" description="Schiff-base intermediate with DNA" evidence="15">
    <location>
        <position position="2"/>
    </location>
</feature>
<evidence type="ECO:0000256" key="10">
    <source>
        <dbReference type="ARBA" id="ARBA00023204"/>
    </source>
</evidence>
<dbReference type="Pfam" id="PF06831">
    <property type="entry name" value="H2TH"/>
    <property type="match status" value="1"/>
</dbReference>
<keyword evidence="11 15" id="KW-0456">Lyase</keyword>
<evidence type="ECO:0000259" key="16">
    <source>
        <dbReference type="PROSITE" id="PS51066"/>
    </source>
</evidence>
<dbReference type="GO" id="GO:0003684">
    <property type="term" value="F:damaged DNA binding"/>
    <property type="evidence" value="ECO:0007669"/>
    <property type="project" value="InterPro"/>
</dbReference>
<comment type="cofactor">
    <cofactor evidence="15">
        <name>Zn(2+)</name>
        <dbReference type="ChEBI" id="CHEBI:29105"/>
    </cofactor>
    <text evidence="15">Binds 1 zinc ion per subunit.</text>
</comment>
<dbReference type="InterPro" id="IPR012319">
    <property type="entry name" value="FPG_cat"/>
</dbReference>
<feature type="binding site" evidence="15">
    <location>
        <position position="91"/>
    </location>
    <ligand>
        <name>DNA</name>
        <dbReference type="ChEBI" id="CHEBI:16991"/>
    </ligand>
</feature>
<comment type="subunit">
    <text evidence="3 15">Monomer.</text>
</comment>
<dbReference type="FunFam" id="1.10.8.50:FF:000003">
    <property type="entry name" value="Formamidopyrimidine-DNA glycosylase"/>
    <property type="match status" value="1"/>
</dbReference>
<dbReference type="SMART" id="SM01232">
    <property type="entry name" value="H2TH"/>
    <property type="match status" value="1"/>
</dbReference>
<proteinExistence type="inferred from homology"/>
<evidence type="ECO:0000256" key="14">
    <source>
        <dbReference type="ARBA" id="ARBA00044632"/>
    </source>
</evidence>
<dbReference type="SUPFAM" id="SSF46946">
    <property type="entry name" value="S13-like H2TH domain"/>
    <property type="match status" value="1"/>
</dbReference>
<keyword evidence="21" id="KW-1185">Reference proteome</keyword>
<dbReference type="Pfam" id="PF06827">
    <property type="entry name" value="zf-FPG_IleRS"/>
    <property type="match status" value="1"/>
</dbReference>
<dbReference type="InterPro" id="IPR020629">
    <property type="entry name" value="FPG_Glyclase"/>
</dbReference>
<evidence type="ECO:0000256" key="8">
    <source>
        <dbReference type="ARBA" id="ARBA00022833"/>
    </source>
</evidence>
<evidence type="ECO:0000259" key="17">
    <source>
        <dbReference type="PROSITE" id="PS51068"/>
    </source>
</evidence>
<dbReference type="Proteomes" id="UP000255108">
    <property type="component" value="Unassembled WGS sequence"/>
</dbReference>
<comment type="similarity">
    <text evidence="2 15">Belongs to the FPG family.</text>
</comment>
<keyword evidence="8 15" id="KW-0862">Zinc</keyword>
<dbReference type="NCBIfam" id="TIGR00577">
    <property type="entry name" value="fpg"/>
    <property type="match status" value="1"/>
</dbReference>
<dbReference type="InterPro" id="IPR000214">
    <property type="entry name" value="Znf_DNA_glyclase/AP_lyase"/>
</dbReference>
<dbReference type="GO" id="GO:0034039">
    <property type="term" value="F:8-oxo-7,8-dihydroguanine DNA N-glycosylase activity"/>
    <property type="evidence" value="ECO:0007669"/>
    <property type="project" value="TreeGrafter"/>
</dbReference>
<evidence type="ECO:0000256" key="2">
    <source>
        <dbReference type="ARBA" id="ARBA00009409"/>
    </source>
</evidence>
<feature type="active site" description="Proton donor; for beta-elimination activity" evidence="15">
    <location>
        <position position="58"/>
    </location>
</feature>
<evidence type="ECO:0000313" key="18">
    <source>
        <dbReference type="EMBL" id="STR44750.1"/>
    </source>
</evidence>
<sequence>MPELPEVETTRRGIASHIEGAEIKSVIIRQPRLRWPIPADLAQTLEGRKILSLSRRAKYLLFSFEHGTLIIHLGMSGNLRVLTEAFPAEKHDHFDLVLSNGKRLRYRDPRRFGACLWQATENGPHPLLQKLGPEPLSEQFNTDHLLSANSNRKIAIKLAIMDNHTVVGVGNIYASESLFRAKINPNRAANSLNPQESEQLVTAIKATLGDAIIAGGSTLRDYVDSDGKAGYFQLSAFVYGRAGMPCRICNTEIKQIRQGQRSTFYCPHCQH</sequence>
<dbReference type="PROSITE" id="PS01242">
    <property type="entry name" value="ZF_FPG_1"/>
    <property type="match status" value="1"/>
</dbReference>
<protein>
    <recommendedName>
        <fullName evidence="15">Formamidopyrimidine-DNA glycosylase</fullName>
        <shortName evidence="15">Fapy-DNA glycosylase</shortName>
        <ecNumber evidence="15">3.2.2.23</ecNumber>
    </recommendedName>
    <alternativeName>
        <fullName evidence="15">DNA-(apurinic or apyrimidinic site) lyase MutM</fullName>
        <shortName evidence="15">AP lyase MutM</shortName>
        <ecNumber evidence="15">4.2.99.18</ecNumber>
    </alternativeName>
</protein>
<evidence type="ECO:0000256" key="7">
    <source>
        <dbReference type="ARBA" id="ARBA00022801"/>
    </source>
</evidence>
<dbReference type="HAMAP" id="MF_00103">
    <property type="entry name" value="Fapy_DNA_glycosyl"/>
    <property type="match status" value="1"/>
</dbReference>
<dbReference type="PANTHER" id="PTHR22993">
    <property type="entry name" value="FORMAMIDOPYRIMIDINE-DNA GLYCOSYLASE"/>
    <property type="match status" value="1"/>
</dbReference>
<keyword evidence="7 15" id="KW-0378">Hydrolase</keyword>
<name>A0A377STS3_9NEIS</name>
<dbReference type="PROSITE" id="PS51068">
    <property type="entry name" value="FPG_CAT"/>
    <property type="match status" value="1"/>
</dbReference>
<keyword evidence="13 15" id="KW-0326">Glycosidase</keyword>
<dbReference type="RefSeq" id="WP_115228514.1">
    <property type="nucleotide sequence ID" value="NZ_CAWOLO010000020.1"/>
</dbReference>
<evidence type="ECO:0000256" key="13">
    <source>
        <dbReference type="ARBA" id="ARBA00023295"/>
    </source>
</evidence>
<keyword evidence="5 15" id="KW-0227">DNA damage</keyword>
<dbReference type="InterPro" id="IPR010663">
    <property type="entry name" value="Znf_FPG/IleRS"/>
</dbReference>
<evidence type="ECO:0000256" key="3">
    <source>
        <dbReference type="ARBA" id="ARBA00011245"/>
    </source>
</evidence>
<dbReference type="EMBL" id="UGHR01000003">
    <property type="protein sequence ID" value="STR44750.1"/>
    <property type="molecule type" value="Genomic_DNA"/>
</dbReference>
<dbReference type="SMART" id="SM00898">
    <property type="entry name" value="Fapy_DNA_glyco"/>
    <property type="match status" value="1"/>
</dbReference>
<comment type="catalytic activity">
    <reaction evidence="14 15">
        <text>2'-deoxyribonucleotide-(2'-deoxyribose 5'-phosphate)-2'-deoxyribonucleotide-DNA = a 3'-end 2'-deoxyribonucleotide-(2,3-dehydro-2,3-deoxyribose 5'-phosphate)-DNA + a 5'-end 5'-phospho-2'-deoxyribonucleoside-DNA + H(+)</text>
        <dbReference type="Rhea" id="RHEA:66592"/>
        <dbReference type="Rhea" id="RHEA-COMP:13180"/>
        <dbReference type="Rhea" id="RHEA-COMP:16897"/>
        <dbReference type="Rhea" id="RHEA-COMP:17067"/>
        <dbReference type="ChEBI" id="CHEBI:15378"/>
        <dbReference type="ChEBI" id="CHEBI:136412"/>
        <dbReference type="ChEBI" id="CHEBI:157695"/>
        <dbReference type="ChEBI" id="CHEBI:167181"/>
        <dbReference type="EC" id="4.2.99.18"/>
    </reaction>
</comment>
<evidence type="ECO:0000256" key="11">
    <source>
        <dbReference type="ARBA" id="ARBA00023239"/>
    </source>
</evidence>
<gene>
    <name evidence="15 18" type="primary">mutM</name>
    <name evidence="15" type="synonym">fpg</name>
    <name evidence="19" type="ORF">EV682_12051</name>
    <name evidence="18" type="ORF">NCTC11159_03294</name>
</gene>
<dbReference type="InterPro" id="IPR015886">
    <property type="entry name" value="H2TH_FPG"/>
</dbReference>
<dbReference type="CDD" id="cd08966">
    <property type="entry name" value="EcFpg-like_N"/>
    <property type="match status" value="1"/>
</dbReference>
<dbReference type="AlphaFoldDB" id="A0A377STS3"/>
<feature type="active site" description="Proton donor; for delta-elimination activity" evidence="15">
    <location>
        <position position="261"/>
    </location>
</feature>
<evidence type="ECO:0000256" key="4">
    <source>
        <dbReference type="ARBA" id="ARBA00022723"/>
    </source>
</evidence>
<dbReference type="EMBL" id="SMBT01000020">
    <property type="protein sequence ID" value="TCU81650.1"/>
    <property type="molecule type" value="Genomic_DNA"/>
</dbReference>
<dbReference type="Proteomes" id="UP000295794">
    <property type="component" value="Unassembled WGS sequence"/>
</dbReference>
<dbReference type="InterPro" id="IPR035937">
    <property type="entry name" value="FPG_N"/>
</dbReference>
<dbReference type="PANTHER" id="PTHR22993:SF9">
    <property type="entry name" value="FORMAMIDOPYRIMIDINE-DNA GLYCOSYLASE"/>
    <property type="match status" value="1"/>
</dbReference>
<evidence type="ECO:0000256" key="9">
    <source>
        <dbReference type="ARBA" id="ARBA00023125"/>
    </source>
</evidence>
<dbReference type="SUPFAM" id="SSF81624">
    <property type="entry name" value="N-terminal domain of MutM-like DNA repair proteins"/>
    <property type="match status" value="1"/>
</dbReference>
<dbReference type="Pfam" id="PF01149">
    <property type="entry name" value="Fapy_DNA_glyco"/>
    <property type="match status" value="1"/>
</dbReference>
<reference evidence="19 21" key="2">
    <citation type="submission" date="2019-03" db="EMBL/GenBank/DDBJ databases">
        <title>Genomic Encyclopedia of Type Strains, Phase IV (KMG-IV): sequencing the most valuable type-strain genomes for metagenomic binning, comparative biology and taxonomic classification.</title>
        <authorList>
            <person name="Goeker M."/>
        </authorList>
    </citation>
    <scope>NUCLEOTIDE SEQUENCE [LARGE SCALE GENOMIC DNA]</scope>
    <source>
        <strain evidence="19 21">DSM 3764</strain>
    </source>
</reference>
<evidence type="ECO:0000256" key="1">
    <source>
        <dbReference type="ARBA" id="ARBA00001668"/>
    </source>
</evidence>
<evidence type="ECO:0000313" key="21">
    <source>
        <dbReference type="Proteomes" id="UP000295794"/>
    </source>
</evidence>
<comment type="catalytic activity">
    <reaction evidence="1 15">
        <text>Hydrolysis of DNA containing ring-opened 7-methylguanine residues, releasing 2,6-diamino-4-hydroxy-5-(N-methyl)formamidopyrimidine.</text>
        <dbReference type="EC" id="3.2.2.23"/>
    </reaction>
</comment>
<feature type="domain" description="FPG-type" evidence="16">
    <location>
        <begin position="237"/>
        <end position="271"/>
    </location>
</feature>
<keyword evidence="9 15" id="KW-0238">DNA-binding</keyword>
<dbReference type="EC" id="3.2.2.23" evidence="15"/>
<dbReference type="GO" id="GO:0140078">
    <property type="term" value="F:class I DNA-(apurinic or apyrimidinic site) endonuclease activity"/>
    <property type="evidence" value="ECO:0007669"/>
    <property type="project" value="UniProtKB-EC"/>
</dbReference>
<dbReference type="SUPFAM" id="SSF57716">
    <property type="entry name" value="Glucocorticoid receptor-like (DNA-binding domain)"/>
    <property type="match status" value="1"/>
</dbReference>
<dbReference type="EC" id="4.2.99.18" evidence="15"/>
<feature type="active site" description="Proton donor" evidence="15">
    <location>
        <position position="3"/>
    </location>
</feature>
<evidence type="ECO:0000256" key="6">
    <source>
        <dbReference type="ARBA" id="ARBA00022771"/>
    </source>
</evidence>
<dbReference type="InterPro" id="IPR015887">
    <property type="entry name" value="DNA_glyclase_Znf_dom_DNA_BS"/>
</dbReference>
<evidence type="ECO:0000256" key="12">
    <source>
        <dbReference type="ARBA" id="ARBA00023268"/>
    </source>
</evidence>
<dbReference type="Gene3D" id="3.20.190.10">
    <property type="entry name" value="MutM-like, N-terminal"/>
    <property type="match status" value="1"/>
</dbReference>
<organism evidence="18 20">
    <name type="scientific">Iodobacter fluviatilis</name>
    <dbReference type="NCBI Taxonomy" id="537"/>
    <lineage>
        <taxon>Bacteria</taxon>
        <taxon>Pseudomonadati</taxon>
        <taxon>Pseudomonadota</taxon>
        <taxon>Betaproteobacteria</taxon>
        <taxon>Neisseriales</taxon>
        <taxon>Chitinibacteraceae</taxon>
        <taxon>Iodobacter</taxon>
    </lineage>
</organism>
<dbReference type="PROSITE" id="PS51066">
    <property type="entry name" value="ZF_FPG_2"/>
    <property type="match status" value="1"/>
</dbReference>
<feature type="binding site" evidence="15">
    <location>
        <position position="110"/>
    </location>
    <ligand>
        <name>DNA</name>
        <dbReference type="ChEBI" id="CHEBI:16991"/>
    </ligand>
</feature>
<reference evidence="18 20" key="1">
    <citation type="submission" date="2018-06" db="EMBL/GenBank/DDBJ databases">
        <authorList>
            <consortium name="Pathogen Informatics"/>
            <person name="Doyle S."/>
        </authorList>
    </citation>
    <scope>NUCLEOTIDE SEQUENCE [LARGE SCALE GENOMIC DNA]</scope>
    <source>
        <strain evidence="18 20">NCTC11159</strain>
    </source>
</reference>
<dbReference type="Gene3D" id="1.10.8.50">
    <property type="match status" value="1"/>
</dbReference>
<evidence type="ECO:0000313" key="19">
    <source>
        <dbReference type="EMBL" id="TCU81650.1"/>
    </source>
</evidence>
<evidence type="ECO:0000256" key="5">
    <source>
        <dbReference type="ARBA" id="ARBA00022763"/>
    </source>
</evidence>
<feature type="binding site" evidence="15">
    <location>
        <position position="152"/>
    </location>
    <ligand>
        <name>DNA</name>
        <dbReference type="ChEBI" id="CHEBI:16991"/>
    </ligand>
</feature>
<feature type="domain" description="Formamidopyrimidine-DNA glycosylase catalytic" evidence="17">
    <location>
        <begin position="2"/>
        <end position="113"/>
    </location>
</feature>
<keyword evidence="6 15" id="KW-0863">Zinc-finger</keyword>
<comment type="function">
    <text evidence="15">Involved in base excision repair of DNA damaged by oxidation or by mutagenic agents. Acts as DNA glycosylase that recognizes and removes damaged bases. Has a preference for oxidized purines, such as 7,8-dihydro-8-oxoguanine (8-oxoG). Has AP (apurinic/apyrimidinic) lyase activity and introduces nicks in the DNA strand. Cleaves the DNA backbone by beta-delta elimination to generate a single-strand break at the site of the removed base with both 3'- and 5'-phosphates.</text>
</comment>
<dbReference type="GO" id="GO:0008270">
    <property type="term" value="F:zinc ion binding"/>
    <property type="evidence" value="ECO:0007669"/>
    <property type="project" value="UniProtKB-UniRule"/>
</dbReference>
<keyword evidence="12 15" id="KW-0511">Multifunctional enzyme</keyword>
<dbReference type="OrthoDB" id="9800855at2"/>
<dbReference type="InterPro" id="IPR010979">
    <property type="entry name" value="Ribosomal_uS13-like_H2TH"/>
</dbReference>
<dbReference type="GO" id="GO:0006284">
    <property type="term" value="P:base-excision repair"/>
    <property type="evidence" value="ECO:0007669"/>
    <property type="project" value="InterPro"/>
</dbReference>
<dbReference type="FunFam" id="3.20.190.10:FF:000001">
    <property type="entry name" value="Formamidopyrimidine-DNA glycosylase"/>
    <property type="match status" value="1"/>
</dbReference>